<dbReference type="PANTHER" id="PTHR30503">
    <property type="entry name" value="INNER MEMBRANE PROTEIN YEDI"/>
    <property type="match status" value="1"/>
</dbReference>
<dbReference type="PANTHER" id="PTHR30503:SF3">
    <property type="entry name" value="INNER MEMBRANE PROTEIN YEDI"/>
    <property type="match status" value="1"/>
</dbReference>
<reference evidence="2 3" key="1">
    <citation type="submission" date="2020-08" db="EMBL/GenBank/DDBJ databases">
        <title>Description of novel Flavobacterium F-380 isolate.</title>
        <authorList>
            <person name="Saticioglu I.B."/>
            <person name="Duman M."/>
            <person name="Altun S."/>
        </authorList>
    </citation>
    <scope>NUCLEOTIDE SEQUENCE [LARGE SCALE GENOMIC DNA]</scope>
    <source>
        <strain evidence="2 3">F-380</strain>
    </source>
</reference>
<comment type="caution">
    <text evidence="2">The sequence shown here is derived from an EMBL/GenBank/DDBJ whole genome shotgun (WGS) entry which is preliminary data.</text>
</comment>
<evidence type="ECO:0000256" key="1">
    <source>
        <dbReference type="SAM" id="Phobius"/>
    </source>
</evidence>
<organism evidence="2 3">
    <name type="scientific">Flavobacterium kayseriense</name>
    <dbReference type="NCBI Taxonomy" id="2764714"/>
    <lineage>
        <taxon>Bacteria</taxon>
        <taxon>Pseudomonadati</taxon>
        <taxon>Bacteroidota</taxon>
        <taxon>Flavobacteriia</taxon>
        <taxon>Flavobacteriales</taxon>
        <taxon>Flavobacteriaceae</taxon>
        <taxon>Flavobacterium</taxon>
    </lineage>
</organism>
<evidence type="ECO:0000313" key="2">
    <source>
        <dbReference type="EMBL" id="MBC5841272.1"/>
    </source>
</evidence>
<name>A0ABR7J6Z4_9FLAO</name>
<sequence>MASGFFALLDDIAALMDDVAVLSKIATKKTAGILGDDLAVNAEKASGFVSSREIPVLWAITKGSLLNKIIILPFAFLLSSFAPIAITVILIVGALYLAYEGVEKIYEYFVPHDHSENKVALEPLTEDQILLMEKDKIKAAIVTDFILSVEIVIIALGTVIEEPLLNQILVVTFIAVLATVGVYGIVALIVRMDDTGILLQTKKSGLLQRVGGVLILALPKVIKALAFIGTIALLLVAGGIFAHKVSFLHHTFVDLPDVVREAIFGLIGGAITLVVVLVFKKVFKKNK</sequence>
<keyword evidence="1" id="KW-0812">Transmembrane</keyword>
<feature type="transmembrane region" description="Helical" evidence="1">
    <location>
        <begin position="166"/>
        <end position="190"/>
    </location>
</feature>
<feature type="transmembrane region" description="Helical" evidence="1">
    <location>
        <begin position="211"/>
        <end position="242"/>
    </location>
</feature>
<dbReference type="PIRSF" id="PIRSF016660">
    <property type="entry name" value="YedI"/>
    <property type="match status" value="1"/>
</dbReference>
<dbReference type="RefSeq" id="WP_187009863.1">
    <property type="nucleotide sequence ID" value="NZ_JACRUI010000002.1"/>
</dbReference>
<accession>A0ABR7J6Z4</accession>
<proteinExistence type="predicted"/>
<keyword evidence="1" id="KW-1133">Transmembrane helix</keyword>
<keyword evidence="1" id="KW-0472">Membrane</keyword>
<dbReference type="Pfam" id="PF05661">
    <property type="entry name" value="DUF808"/>
    <property type="match status" value="1"/>
</dbReference>
<dbReference type="Proteomes" id="UP000629963">
    <property type="component" value="Unassembled WGS sequence"/>
</dbReference>
<feature type="transmembrane region" description="Helical" evidence="1">
    <location>
        <begin position="70"/>
        <end position="99"/>
    </location>
</feature>
<feature type="transmembrane region" description="Helical" evidence="1">
    <location>
        <begin position="262"/>
        <end position="279"/>
    </location>
</feature>
<dbReference type="EMBL" id="JACRUJ010000002">
    <property type="protein sequence ID" value="MBC5841272.1"/>
    <property type="molecule type" value="Genomic_DNA"/>
</dbReference>
<dbReference type="InterPro" id="IPR008526">
    <property type="entry name" value="YedI"/>
</dbReference>
<protein>
    <submittedName>
        <fullName evidence="2">DUF808 domain-containing protein</fullName>
    </submittedName>
</protein>
<evidence type="ECO:0000313" key="3">
    <source>
        <dbReference type="Proteomes" id="UP000629963"/>
    </source>
</evidence>
<feature type="transmembrane region" description="Helical" evidence="1">
    <location>
        <begin position="139"/>
        <end position="160"/>
    </location>
</feature>
<keyword evidence="3" id="KW-1185">Reference proteome</keyword>
<gene>
    <name evidence="2" type="ORF">H8R23_07615</name>
</gene>